<proteinExistence type="predicted"/>
<feature type="region of interest" description="Disordered" evidence="1">
    <location>
        <begin position="128"/>
        <end position="221"/>
    </location>
</feature>
<evidence type="ECO:0000313" key="4">
    <source>
        <dbReference type="Proteomes" id="UP000265427"/>
    </source>
</evidence>
<organism evidence="2 4">
    <name type="scientific">Aphanomyces astaci</name>
    <name type="common">Crayfish plague agent</name>
    <dbReference type="NCBI Taxonomy" id="112090"/>
    <lineage>
        <taxon>Eukaryota</taxon>
        <taxon>Sar</taxon>
        <taxon>Stramenopiles</taxon>
        <taxon>Oomycota</taxon>
        <taxon>Saprolegniomycetes</taxon>
        <taxon>Saprolegniales</taxon>
        <taxon>Verrucalvaceae</taxon>
        <taxon>Aphanomyces</taxon>
    </lineage>
</organism>
<evidence type="ECO:0000313" key="3">
    <source>
        <dbReference type="EMBL" id="RHZ32523.1"/>
    </source>
</evidence>
<dbReference type="VEuPathDB" id="FungiDB:H257_02880"/>
<dbReference type="Proteomes" id="UP000286510">
    <property type="component" value="Unassembled WGS sequence"/>
</dbReference>
<gene>
    <name evidence="3" type="ORF">DYB26_006344</name>
    <name evidence="2" type="ORF">DYB36_009312</name>
</gene>
<accession>A0A397A3C1</accession>
<feature type="compositionally biased region" description="Pro residues" evidence="1">
    <location>
        <begin position="212"/>
        <end position="221"/>
    </location>
</feature>
<feature type="compositionally biased region" description="Polar residues" evidence="1">
    <location>
        <begin position="142"/>
        <end position="160"/>
    </location>
</feature>
<reference evidence="4 5" key="1">
    <citation type="submission" date="2018-08" db="EMBL/GenBank/DDBJ databases">
        <title>Aphanomyces genome sequencing and annotation.</title>
        <authorList>
            <person name="Minardi D."/>
            <person name="Oidtmann B."/>
            <person name="Van Der Giezen M."/>
            <person name="Studholme D.J."/>
        </authorList>
    </citation>
    <scope>NUCLEOTIDE SEQUENCE [LARGE SCALE GENOMIC DNA]</scope>
    <source>
        <strain evidence="3 5">FDL457</strain>
        <strain evidence="2 4">Kv</strain>
    </source>
</reference>
<evidence type="ECO:0000313" key="5">
    <source>
        <dbReference type="Proteomes" id="UP000286510"/>
    </source>
</evidence>
<dbReference type="EMBL" id="QUSZ01007827">
    <property type="protein sequence ID" value="RHY01446.1"/>
    <property type="molecule type" value="Genomic_DNA"/>
</dbReference>
<dbReference type="Proteomes" id="UP000265427">
    <property type="component" value="Unassembled WGS sequence"/>
</dbReference>
<dbReference type="AlphaFoldDB" id="A0A397A3C1"/>
<feature type="region of interest" description="Disordered" evidence="1">
    <location>
        <begin position="64"/>
        <end position="102"/>
    </location>
</feature>
<dbReference type="EMBL" id="QUTF01010318">
    <property type="protein sequence ID" value="RHZ32523.1"/>
    <property type="molecule type" value="Genomic_DNA"/>
</dbReference>
<sequence>MRDLSHLDVRELVEAIYHRLDGLDDRLAKLSQQILGSYPGPNQGPDVVDVDDAIVEPMTASSFYPEADPVTGPKDVTPASFTQPSASPPCLQPSPISSEHGMNASTDQLTVLPSLHKAARTACVTSLEPIVPSTPSPPLDTLHSNNPTNSRWKAQASNRSLPPPLQPPHYSRMQPSAPTPAKRPPDSASSQLCLAPPLRARETAAASHRSPGPFPPLQKPPPPAVEPLPHGLFMWKDSVPHRAPESWRFPSTSCAAMWTLWFQGDPVHRIGPFRHLTTSDVSDVTSKIQLYYAQVVMGDLLSVALVHALAMSPDGIAKMSVASALSVLEMAMSLRGLERMSPPTRPTTSVPSLASEQLYIHVYQRIANSRIVPQKPRHDIRFL</sequence>
<name>A0A397A3C1_APHAT</name>
<evidence type="ECO:0000313" key="2">
    <source>
        <dbReference type="EMBL" id="RHY01446.1"/>
    </source>
</evidence>
<evidence type="ECO:0000256" key="1">
    <source>
        <dbReference type="SAM" id="MobiDB-lite"/>
    </source>
</evidence>
<protein>
    <submittedName>
        <fullName evidence="2">Uncharacterized protein</fullName>
    </submittedName>
</protein>
<comment type="caution">
    <text evidence="2">The sequence shown here is derived from an EMBL/GenBank/DDBJ whole genome shotgun (WGS) entry which is preliminary data.</text>
</comment>